<proteinExistence type="inferred from homology"/>
<dbReference type="GO" id="GO:0071555">
    <property type="term" value="P:cell wall organization"/>
    <property type="evidence" value="ECO:0007669"/>
    <property type="project" value="UniProtKB-KW"/>
</dbReference>
<feature type="binding site" evidence="2">
    <location>
        <position position="78"/>
    </location>
    <ligand>
        <name>substrate</name>
    </ligand>
</feature>
<reference evidence="3 4" key="1">
    <citation type="submission" date="2020-07" db="EMBL/GenBank/DDBJ databases">
        <title>Endozoicomonas sp. nov., isolated from sediment.</title>
        <authorList>
            <person name="Gu T."/>
        </authorList>
    </citation>
    <scope>NUCLEOTIDE SEQUENCE [LARGE SCALE GENOMIC DNA]</scope>
    <source>
        <strain evidence="3 4">SM1973</strain>
    </source>
</reference>
<gene>
    <name evidence="2 3" type="primary">uppS</name>
    <name evidence="3" type="ORF">H0A36_04815</name>
</gene>
<keyword evidence="2" id="KW-0133">Cell shape</keyword>
<sequence>MSAIDTSPKLNEASTINSPRHVAVIMDGNNRWAKQRKLPSIAGHRAGLKAARNIVEACRDYNIEVLTLFAFSSENWRRPKDEVSALMELFLHALKRETKRLKKNKIRLKVVGDISAFSNTIQQHIRETEQVTAEFSEFTLVIAANYGGQWDIQEACKRLVNQVQHGELTVDEITAEQIDDNLSTAGLPLPDLCIRTSGVHRISNFLLWQLAYAELYFTDTLWPDFDKAAFHQALLDYSSRQRRFGQTSEQVEAAQCSNKE</sequence>
<comment type="caution">
    <text evidence="2">Lacks conserved residue(s) required for the propagation of feature annotation.</text>
</comment>
<dbReference type="Proteomes" id="UP000569732">
    <property type="component" value="Unassembled WGS sequence"/>
</dbReference>
<dbReference type="GO" id="GO:0000287">
    <property type="term" value="F:magnesium ion binding"/>
    <property type="evidence" value="ECO:0007669"/>
    <property type="project" value="UniProtKB-UniRule"/>
</dbReference>
<evidence type="ECO:0000256" key="1">
    <source>
        <dbReference type="ARBA" id="ARBA00022679"/>
    </source>
</evidence>
<dbReference type="PANTHER" id="PTHR10291:SF0">
    <property type="entry name" value="DEHYDRODOLICHYL DIPHOSPHATE SYNTHASE 2"/>
    <property type="match status" value="1"/>
</dbReference>
<dbReference type="GO" id="GO:0008360">
    <property type="term" value="P:regulation of cell shape"/>
    <property type="evidence" value="ECO:0007669"/>
    <property type="project" value="UniProtKB-KW"/>
</dbReference>
<dbReference type="FunFam" id="3.40.1180.10:FF:000001">
    <property type="entry name" value="(2E,6E)-farnesyl-diphosphate-specific ditrans,polycis-undecaprenyl-diphosphate synthase"/>
    <property type="match status" value="1"/>
</dbReference>
<feature type="binding site" evidence="2">
    <location>
        <position position="27"/>
    </location>
    <ligand>
        <name>Mg(2+)</name>
        <dbReference type="ChEBI" id="CHEBI:18420"/>
    </ligand>
</feature>
<dbReference type="NCBIfam" id="TIGR00055">
    <property type="entry name" value="uppS"/>
    <property type="match status" value="1"/>
</dbReference>
<feature type="active site" description="Proton acceptor" evidence="2">
    <location>
        <position position="75"/>
    </location>
</feature>
<keyword evidence="1 2" id="KW-0808">Transferase</keyword>
<comment type="cofactor">
    <cofactor evidence="2">
        <name>Mg(2+)</name>
        <dbReference type="ChEBI" id="CHEBI:18420"/>
    </cofactor>
    <text evidence="2">Binds 2 magnesium ions per subunit.</text>
</comment>
<feature type="binding site" evidence="2">
    <location>
        <begin position="201"/>
        <end position="203"/>
    </location>
    <ligand>
        <name>substrate</name>
    </ligand>
</feature>
<dbReference type="EC" id="2.5.1.31" evidence="2"/>
<keyword evidence="2" id="KW-0460">Magnesium</keyword>
<dbReference type="Gene3D" id="3.40.1180.10">
    <property type="entry name" value="Decaprenyl diphosphate synthase-like"/>
    <property type="match status" value="1"/>
</dbReference>
<comment type="function">
    <text evidence="2">Catalyzes the sequential condensation of isopentenyl diphosphate (IPP) with (2E,6E)-farnesyl diphosphate (E,E-FPP) to yield (2Z,6Z,10Z,14Z,18Z,22Z,26Z,30Z,34E,38E)-undecaprenyl diphosphate (di-trans,octa-cis-UPP). UPP is the precursor of glycosyl carrier lipid in the biosynthesis of bacterial cell wall polysaccharide components such as peptidoglycan and lipopolysaccharide.</text>
</comment>
<dbReference type="InterPro" id="IPR018520">
    <property type="entry name" value="UPP_synth-like_CS"/>
</dbReference>
<dbReference type="InterPro" id="IPR036424">
    <property type="entry name" value="UPP_synth-like_sf"/>
</dbReference>
<dbReference type="GO" id="GO:0008834">
    <property type="term" value="F:ditrans,polycis-undecaprenyl-diphosphate synthase [(2E,6E)-farnesyl-diphosphate specific] activity"/>
    <property type="evidence" value="ECO:0007669"/>
    <property type="project" value="UniProtKB-UniRule"/>
</dbReference>
<feature type="binding site" evidence="2">
    <location>
        <position position="214"/>
    </location>
    <ligand>
        <name>Mg(2+)</name>
        <dbReference type="ChEBI" id="CHEBI:18420"/>
    </ligand>
</feature>
<dbReference type="PROSITE" id="PS01066">
    <property type="entry name" value="UPP_SYNTHASE"/>
    <property type="match status" value="1"/>
</dbReference>
<dbReference type="InterPro" id="IPR001441">
    <property type="entry name" value="UPP_synth-like"/>
</dbReference>
<dbReference type="Pfam" id="PF01255">
    <property type="entry name" value="Prenyltransf"/>
    <property type="match status" value="1"/>
</dbReference>
<dbReference type="EMBL" id="JACCKB010000004">
    <property type="protein sequence ID" value="NYZ65321.1"/>
    <property type="molecule type" value="Genomic_DNA"/>
</dbReference>
<keyword evidence="2" id="KW-0573">Peptidoglycan synthesis</keyword>
<dbReference type="GO" id="GO:0009252">
    <property type="term" value="P:peptidoglycan biosynthetic process"/>
    <property type="evidence" value="ECO:0007669"/>
    <property type="project" value="UniProtKB-UniRule"/>
</dbReference>
<organism evidence="3 4">
    <name type="scientific">Spartinivicinus marinus</name>
    <dbReference type="NCBI Taxonomy" id="2994442"/>
    <lineage>
        <taxon>Bacteria</taxon>
        <taxon>Pseudomonadati</taxon>
        <taxon>Pseudomonadota</taxon>
        <taxon>Gammaproteobacteria</taxon>
        <taxon>Oceanospirillales</taxon>
        <taxon>Zooshikellaceae</taxon>
        <taxon>Spartinivicinus</taxon>
    </lineage>
</organism>
<name>A0A853I5V1_9GAMM</name>
<dbReference type="GO" id="GO:0005829">
    <property type="term" value="C:cytosol"/>
    <property type="evidence" value="ECO:0007669"/>
    <property type="project" value="TreeGrafter"/>
</dbReference>
<feature type="binding site" evidence="2">
    <location>
        <position position="32"/>
    </location>
    <ligand>
        <name>substrate</name>
    </ligand>
</feature>
<dbReference type="PANTHER" id="PTHR10291">
    <property type="entry name" value="DEHYDRODOLICHYL DIPHOSPHATE SYNTHASE FAMILY MEMBER"/>
    <property type="match status" value="1"/>
</dbReference>
<keyword evidence="4" id="KW-1185">Reference proteome</keyword>
<dbReference type="SUPFAM" id="SSF64005">
    <property type="entry name" value="Undecaprenyl diphosphate synthase"/>
    <property type="match status" value="1"/>
</dbReference>
<feature type="binding site" evidence="2">
    <location>
        <begin position="72"/>
        <end position="74"/>
    </location>
    <ligand>
        <name>substrate</name>
    </ligand>
</feature>
<dbReference type="AlphaFoldDB" id="A0A853I5V1"/>
<dbReference type="RefSeq" id="WP_180567352.1">
    <property type="nucleotide sequence ID" value="NZ_JACCKB010000004.1"/>
</dbReference>
<dbReference type="GO" id="GO:0016094">
    <property type="term" value="P:polyprenol biosynthetic process"/>
    <property type="evidence" value="ECO:0007669"/>
    <property type="project" value="TreeGrafter"/>
</dbReference>
<comment type="catalytic activity">
    <reaction evidence="2">
        <text>8 isopentenyl diphosphate + (2E,6E)-farnesyl diphosphate = di-trans,octa-cis-undecaprenyl diphosphate + 8 diphosphate</text>
        <dbReference type="Rhea" id="RHEA:27551"/>
        <dbReference type="ChEBI" id="CHEBI:33019"/>
        <dbReference type="ChEBI" id="CHEBI:58405"/>
        <dbReference type="ChEBI" id="CHEBI:128769"/>
        <dbReference type="ChEBI" id="CHEBI:175763"/>
        <dbReference type="EC" id="2.5.1.31"/>
    </reaction>
</comment>
<comment type="similarity">
    <text evidence="2">Belongs to the UPP synthase family.</text>
</comment>
<keyword evidence="2" id="KW-0479">Metal-binding</keyword>
<feature type="binding site" evidence="2">
    <location>
        <position position="44"/>
    </location>
    <ligand>
        <name>substrate</name>
    </ligand>
</feature>
<feature type="binding site" evidence="2">
    <location>
        <position position="195"/>
    </location>
    <ligand>
        <name>substrate</name>
    </ligand>
</feature>
<feature type="binding site" evidence="2">
    <location>
        <begin position="28"/>
        <end position="31"/>
    </location>
    <ligand>
        <name>substrate</name>
    </ligand>
</feature>
<dbReference type="HAMAP" id="MF_01139">
    <property type="entry name" value="ISPT"/>
    <property type="match status" value="1"/>
</dbReference>
<evidence type="ECO:0000313" key="4">
    <source>
        <dbReference type="Proteomes" id="UP000569732"/>
    </source>
</evidence>
<keyword evidence="2" id="KW-0961">Cell wall biogenesis/degradation</keyword>
<protein>
    <recommendedName>
        <fullName evidence="2">Ditrans,polycis-undecaprenyl-diphosphate synthase ((2E,6E)-farnesyl-diphosphate specific)</fullName>
        <ecNumber evidence="2">2.5.1.31</ecNumber>
    </recommendedName>
    <alternativeName>
        <fullName evidence="2">Ditrans,polycis-undecaprenylcistransferase</fullName>
    </alternativeName>
    <alternativeName>
        <fullName evidence="2">Undecaprenyl diphosphate synthase</fullName>
        <shortName evidence="2">UDS</shortName>
    </alternativeName>
    <alternativeName>
        <fullName evidence="2">Undecaprenyl pyrophosphate synthase</fullName>
        <shortName evidence="2">UPP synthase</shortName>
    </alternativeName>
</protein>
<feature type="binding site" evidence="2">
    <location>
        <position position="76"/>
    </location>
    <ligand>
        <name>substrate</name>
    </ligand>
</feature>
<feature type="active site" evidence="2">
    <location>
        <position position="27"/>
    </location>
</feature>
<comment type="caution">
    <text evidence="3">The sequence shown here is derived from an EMBL/GenBank/DDBJ whole genome shotgun (WGS) entry which is preliminary data.</text>
</comment>
<evidence type="ECO:0000313" key="3">
    <source>
        <dbReference type="EMBL" id="NYZ65321.1"/>
    </source>
</evidence>
<dbReference type="CDD" id="cd00475">
    <property type="entry name" value="Cis_IPPS"/>
    <property type="match status" value="1"/>
</dbReference>
<accession>A0A853I5V1</accession>
<comment type="subunit">
    <text evidence="2">Homodimer.</text>
</comment>
<evidence type="ECO:0000256" key="2">
    <source>
        <dbReference type="HAMAP-Rule" id="MF_01139"/>
    </source>
</evidence>